<name>A0AAV7WA27_PLEWA</name>
<dbReference type="EMBL" id="JANPWB010000002">
    <property type="protein sequence ID" value="KAJ1208959.1"/>
    <property type="molecule type" value="Genomic_DNA"/>
</dbReference>
<proteinExistence type="predicted"/>
<dbReference type="AlphaFoldDB" id="A0AAV7WA27"/>
<sequence length="92" mass="10516">MVLASLRPGKNFFDVSQRSVSGAHRHSQKALAREQRSVRHAHVPFITRCQRRLASRYCPLPKTARLALPFSCTTTTSKTYSVPPKRFLKKYS</sequence>
<evidence type="ECO:0000313" key="1">
    <source>
        <dbReference type="EMBL" id="KAJ1208959.1"/>
    </source>
</evidence>
<evidence type="ECO:0000313" key="2">
    <source>
        <dbReference type="Proteomes" id="UP001066276"/>
    </source>
</evidence>
<gene>
    <name evidence="1" type="ORF">NDU88_004338</name>
</gene>
<keyword evidence="2" id="KW-1185">Reference proteome</keyword>
<reference evidence="1" key="1">
    <citation type="journal article" date="2022" name="bioRxiv">
        <title>Sequencing and chromosome-scale assembly of the giantPleurodeles waltlgenome.</title>
        <authorList>
            <person name="Brown T."/>
            <person name="Elewa A."/>
            <person name="Iarovenko S."/>
            <person name="Subramanian E."/>
            <person name="Araus A.J."/>
            <person name="Petzold A."/>
            <person name="Susuki M."/>
            <person name="Suzuki K.-i.T."/>
            <person name="Hayashi T."/>
            <person name="Toyoda A."/>
            <person name="Oliveira C."/>
            <person name="Osipova E."/>
            <person name="Leigh N.D."/>
            <person name="Simon A."/>
            <person name="Yun M.H."/>
        </authorList>
    </citation>
    <scope>NUCLEOTIDE SEQUENCE</scope>
    <source>
        <strain evidence="1">20211129_DDA</strain>
        <tissue evidence="1">Liver</tissue>
    </source>
</reference>
<dbReference type="Proteomes" id="UP001066276">
    <property type="component" value="Chromosome 1_2"/>
</dbReference>
<comment type="caution">
    <text evidence="1">The sequence shown here is derived from an EMBL/GenBank/DDBJ whole genome shotgun (WGS) entry which is preliminary data.</text>
</comment>
<accession>A0AAV7WA27</accession>
<protein>
    <submittedName>
        <fullName evidence="1">Uncharacterized protein</fullName>
    </submittedName>
</protein>
<organism evidence="1 2">
    <name type="scientific">Pleurodeles waltl</name>
    <name type="common">Iberian ribbed newt</name>
    <dbReference type="NCBI Taxonomy" id="8319"/>
    <lineage>
        <taxon>Eukaryota</taxon>
        <taxon>Metazoa</taxon>
        <taxon>Chordata</taxon>
        <taxon>Craniata</taxon>
        <taxon>Vertebrata</taxon>
        <taxon>Euteleostomi</taxon>
        <taxon>Amphibia</taxon>
        <taxon>Batrachia</taxon>
        <taxon>Caudata</taxon>
        <taxon>Salamandroidea</taxon>
        <taxon>Salamandridae</taxon>
        <taxon>Pleurodelinae</taxon>
        <taxon>Pleurodeles</taxon>
    </lineage>
</organism>